<protein>
    <submittedName>
        <fullName evidence="4">LysM peptidoglycan-binding domain-containing protein</fullName>
    </submittedName>
</protein>
<accession>A0A841SXH9</accession>
<evidence type="ECO:0000313" key="5">
    <source>
        <dbReference type="Proteomes" id="UP000535838"/>
    </source>
</evidence>
<evidence type="ECO:0000313" key="4">
    <source>
        <dbReference type="EMBL" id="MBB6634885.1"/>
    </source>
</evidence>
<feature type="signal peptide" evidence="2">
    <location>
        <begin position="1"/>
        <end position="35"/>
    </location>
</feature>
<feature type="domain" description="LysM" evidence="3">
    <location>
        <begin position="88"/>
        <end position="107"/>
    </location>
</feature>
<evidence type="ECO:0000256" key="1">
    <source>
        <dbReference type="SAM" id="MobiDB-lite"/>
    </source>
</evidence>
<dbReference type="Proteomes" id="UP000535838">
    <property type="component" value="Unassembled WGS sequence"/>
</dbReference>
<proteinExistence type="predicted"/>
<reference evidence="4 5" key="1">
    <citation type="submission" date="2020-08" db="EMBL/GenBank/DDBJ databases">
        <title>Cohnella phylogeny.</title>
        <authorList>
            <person name="Dunlap C."/>
        </authorList>
    </citation>
    <scope>NUCLEOTIDE SEQUENCE [LARGE SCALE GENOMIC DNA]</scope>
    <source>
        <strain evidence="4 5">DSM 25241</strain>
    </source>
</reference>
<feature type="compositionally biased region" description="Low complexity" evidence="1">
    <location>
        <begin position="380"/>
        <end position="404"/>
    </location>
</feature>
<name>A0A841SXH9_9BACL</name>
<feature type="domain" description="LysM" evidence="3">
    <location>
        <begin position="300"/>
        <end position="319"/>
    </location>
</feature>
<comment type="caution">
    <text evidence="4">The sequence shown here is derived from an EMBL/GenBank/DDBJ whole genome shotgun (WGS) entry which is preliminary data.</text>
</comment>
<keyword evidence="2" id="KW-0732">Signal</keyword>
<dbReference type="Pfam" id="PF01476">
    <property type="entry name" value="LysM"/>
    <property type="match status" value="3"/>
</dbReference>
<feature type="domain" description="LysM" evidence="3">
    <location>
        <begin position="194"/>
        <end position="213"/>
    </location>
</feature>
<organism evidence="4 5">
    <name type="scientific">Cohnella thailandensis</name>
    <dbReference type="NCBI Taxonomy" id="557557"/>
    <lineage>
        <taxon>Bacteria</taxon>
        <taxon>Bacillati</taxon>
        <taxon>Bacillota</taxon>
        <taxon>Bacilli</taxon>
        <taxon>Bacillales</taxon>
        <taxon>Paenibacillaceae</taxon>
        <taxon>Cohnella</taxon>
    </lineage>
</organism>
<gene>
    <name evidence="4" type="ORF">H7B67_12260</name>
</gene>
<evidence type="ECO:0000256" key="2">
    <source>
        <dbReference type="SAM" id="SignalP"/>
    </source>
</evidence>
<feature type="compositionally biased region" description="Gly residues" evidence="1">
    <location>
        <begin position="365"/>
        <end position="379"/>
    </location>
</feature>
<feature type="chain" id="PRO_5032908954" evidence="2">
    <location>
        <begin position="36"/>
        <end position="404"/>
    </location>
</feature>
<dbReference type="AlphaFoldDB" id="A0A841SXH9"/>
<dbReference type="EMBL" id="JACJVQ010000008">
    <property type="protein sequence ID" value="MBB6634885.1"/>
    <property type="molecule type" value="Genomic_DNA"/>
</dbReference>
<keyword evidence="5" id="KW-1185">Reference proteome</keyword>
<sequence length="404" mass="39912">MNPNKKLKTKLAAVSAMALALTIGGGTLLGTDAFAASGSNTSATQTQTQSAEKPGFGHFKGGQAALLASDELATLLGLTADELKAKLQAGDSLATIAAAQNVSVDTVIASVTESLKEKLAEKLSDGKITQEQYDTQAATLSDTATKLVNGEFAGKGGRGGGPGGGRGFGGANLASDELAALLGLTADELKTKLQAGDSLATIAAAQNVSVDTVIASVTESLKEKLAEKLSDGKITQEQYDTQAAALSDTATKLVNGEFAGKGGFGGGLGGGQGFGGANLASDELAALLGLTADELKTKLQAGDSLAAIAAAQNVSVDTVIASVTESLKEKLAEKLSDGKITQEQYDTQASALPDTATKLVNGEFAGKGGFGGRGHGGKSAGSSSSSGSSGSSSDSTSTAASANA</sequence>
<feature type="region of interest" description="Disordered" evidence="1">
    <location>
        <begin position="363"/>
        <end position="404"/>
    </location>
</feature>
<evidence type="ECO:0000259" key="3">
    <source>
        <dbReference type="Pfam" id="PF01476"/>
    </source>
</evidence>
<dbReference type="InterPro" id="IPR018392">
    <property type="entry name" value="LysM"/>
</dbReference>